<keyword evidence="3" id="KW-0472">Membrane</keyword>
<evidence type="ECO:0000256" key="2">
    <source>
        <dbReference type="ARBA" id="ARBA00022692"/>
    </source>
</evidence>
<gene>
    <name evidence="4" type="ORF">E4L98_17385</name>
</gene>
<reference evidence="4 5" key="1">
    <citation type="submission" date="2019-03" db="EMBL/GenBank/DDBJ databases">
        <title>Draft Genome Sequence of Duganella callidus sp. nov., a Novel Duganella Species Isolated from Cultivated Soil.</title>
        <authorList>
            <person name="Raths R."/>
            <person name="Peta V."/>
            <person name="Bucking H."/>
        </authorList>
    </citation>
    <scope>NUCLEOTIDE SEQUENCE [LARGE SCALE GENOMIC DNA]</scope>
    <source>
        <strain evidence="4 5">DN04</strain>
    </source>
</reference>
<name>A0A4Y9SAB9_9BURK</name>
<evidence type="ECO:0000313" key="4">
    <source>
        <dbReference type="EMBL" id="TFW18798.1"/>
    </source>
</evidence>
<dbReference type="Pfam" id="PF13704">
    <property type="entry name" value="Glyco_tranf_2_4"/>
    <property type="match status" value="1"/>
</dbReference>
<proteinExistence type="predicted"/>
<dbReference type="EMBL" id="SPVG01000179">
    <property type="protein sequence ID" value="TFW18798.1"/>
    <property type="molecule type" value="Genomic_DNA"/>
</dbReference>
<dbReference type="AlphaFoldDB" id="A0A4Y9SAB9"/>
<comment type="caution">
    <text evidence="4">The sequence shown here is derived from an EMBL/GenBank/DDBJ whole genome shotgun (WGS) entry which is preliminary data.</text>
</comment>
<keyword evidence="3" id="KW-1133">Transmembrane helix</keyword>
<keyword evidence="4" id="KW-0808">Transferase</keyword>
<dbReference type="GO" id="GO:0005737">
    <property type="term" value="C:cytoplasm"/>
    <property type="evidence" value="ECO:0007669"/>
    <property type="project" value="TreeGrafter"/>
</dbReference>
<dbReference type="PANTHER" id="PTHR21461:SF69">
    <property type="entry name" value="GLYCOSYLTRANSFERASE FAMILY 92 PROTEIN"/>
    <property type="match status" value="1"/>
</dbReference>
<dbReference type="Proteomes" id="UP000297729">
    <property type="component" value="Unassembled WGS sequence"/>
</dbReference>
<protein>
    <submittedName>
        <fullName evidence="4">Glycosyltransferase family 2 protein</fullName>
    </submittedName>
</protein>
<sequence>MASMILGLVSMQKNRGPWLLEWFAFHYMIGFRKFYFYAHQCTDNTAEIVLKLKKRLDITAIGLTDSQDRLQLMAFQHACDNYMNEVDWMAFIDGDEFLFPTKANTMQEALWPYNFLPVSAVGAYNVNFGSAGHLTEPPGLITENYRMRADINSFMAHRRVKSLVKGRQKVAASNCSNVFVTPQGTVDEQMRPVDWGYLPQYEPSYEQFRFNHYVCQSREFYDTFKRFSGAADAGHEVERREEWWTNFDTNQIADDSMVRFQTQLRATIAELAAAMEA</sequence>
<keyword evidence="2" id="KW-0812">Transmembrane</keyword>
<organism evidence="4 5">
    <name type="scientific">Duganella callida</name>
    <dbReference type="NCBI Taxonomy" id="2561932"/>
    <lineage>
        <taxon>Bacteria</taxon>
        <taxon>Pseudomonadati</taxon>
        <taxon>Pseudomonadota</taxon>
        <taxon>Betaproteobacteria</taxon>
        <taxon>Burkholderiales</taxon>
        <taxon>Oxalobacteraceae</taxon>
        <taxon>Telluria group</taxon>
        <taxon>Duganella</taxon>
    </lineage>
</organism>
<accession>A0A4Y9SAB9</accession>
<evidence type="ECO:0000256" key="1">
    <source>
        <dbReference type="ARBA" id="ARBA00004167"/>
    </source>
</evidence>
<comment type="subcellular location">
    <subcellularLocation>
        <location evidence="1">Membrane</location>
        <topology evidence="1">Single-pass membrane protein</topology>
    </subcellularLocation>
</comment>
<dbReference type="GO" id="GO:0016757">
    <property type="term" value="F:glycosyltransferase activity"/>
    <property type="evidence" value="ECO:0007669"/>
    <property type="project" value="TreeGrafter"/>
</dbReference>
<dbReference type="GO" id="GO:0016020">
    <property type="term" value="C:membrane"/>
    <property type="evidence" value="ECO:0007669"/>
    <property type="project" value="UniProtKB-SubCell"/>
</dbReference>
<dbReference type="OrthoDB" id="7981249at2"/>
<evidence type="ECO:0000313" key="5">
    <source>
        <dbReference type="Proteomes" id="UP000297729"/>
    </source>
</evidence>
<keyword evidence="5" id="KW-1185">Reference proteome</keyword>
<evidence type="ECO:0000256" key="3">
    <source>
        <dbReference type="ARBA" id="ARBA00022989"/>
    </source>
</evidence>
<dbReference type="PANTHER" id="PTHR21461">
    <property type="entry name" value="GLYCOSYLTRANSFERASE FAMILY 92 PROTEIN"/>
    <property type="match status" value="1"/>
</dbReference>